<name>A0A4R2L0L2_9GAMM</name>
<keyword evidence="3" id="KW-1185">Reference proteome</keyword>
<dbReference type="AlphaFoldDB" id="A0A4R2L0L2"/>
<evidence type="ECO:0000256" key="1">
    <source>
        <dbReference type="SAM" id="SignalP"/>
    </source>
</evidence>
<feature type="chain" id="PRO_5020963730" evidence="1">
    <location>
        <begin position="23"/>
        <end position="199"/>
    </location>
</feature>
<proteinExistence type="predicted"/>
<evidence type="ECO:0000313" key="2">
    <source>
        <dbReference type="EMBL" id="TCO77319.1"/>
    </source>
</evidence>
<feature type="signal peptide" evidence="1">
    <location>
        <begin position="1"/>
        <end position="22"/>
    </location>
</feature>
<dbReference type="OrthoDB" id="5766180at2"/>
<accession>A0A4R2L0L2</accession>
<protein>
    <submittedName>
        <fullName evidence="2">Uncharacterized protein</fullName>
    </submittedName>
</protein>
<gene>
    <name evidence="2" type="ORF">EV699_1264</name>
</gene>
<sequence>MKRWQGRWIALLPALITAHAAAADEVETRLQRGLDAYRAGQYTRTLQELGTALQAVQARVADEYRGLLPPPPSGWDADDTEVRALVPAAASGALQLSRRYFREEEEIALEVSVDSPLLAGLGLMLSDPKLLAGEPAARPYRLGDHKGLMKSLGDETELSVIVGPRLLLRASATNVKDETVTERLLDSVDLAQLSRTLVP</sequence>
<comment type="caution">
    <text evidence="2">The sequence shown here is derived from an EMBL/GenBank/DDBJ whole genome shotgun (WGS) entry which is preliminary data.</text>
</comment>
<reference evidence="2 3" key="1">
    <citation type="submission" date="2019-03" db="EMBL/GenBank/DDBJ databases">
        <title>Genomic Encyclopedia of Type Strains, Phase IV (KMG-IV): sequencing the most valuable type-strain genomes for metagenomic binning, comparative biology and taxonomic classification.</title>
        <authorList>
            <person name="Goeker M."/>
        </authorList>
    </citation>
    <scope>NUCLEOTIDE SEQUENCE [LARGE SCALE GENOMIC DNA]</scope>
    <source>
        <strain evidence="2 3">DSM 25287</strain>
    </source>
</reference>
<dbReference type="RefSeq" id="WP_132545396.1">
    <property type="nucleotide sequence ID" value="NZ_SLWY01000026.1"/>
</dbReference>
<organism evidence="2 3">
    <name type="scientific">Plasticicumulans lactativorans</name>
    <dbReference type="NCBI Taxonomy" id="1133106"/>
    <lineage>
        <taxon>Bacteria</taxon>
        <taxon>Pseudomonadati</taxon>
        <taxon>Pseudomonadota</taxon>
        <taxon>Gammaproteobacteria</taxon>
        <taxon>Candidatus Competibacteraceae</taxon>
        <taxon>Plasticicumulans</taxon>
    </lineage>
</organism>
<dbReference type="EMBL" id="SLWY01000026">
    <property type="protein sequence ID" value="TCO77319.1"/>
    <property type="molecule type" value="Genomic_DNA"/>
</dbReference>
<keyword evidence="1" id="KW-0732">Signal</keyword>
<evidence type="ECO:0000313" key="3">
    <source>
        <dbReference type="Proteomes" id="UP000295765"/>
    </source>
</evidence>
<dbReference type="Proteomes" id="UP000295765">
    <property type="component" value="Unassembled WGS sequence"/>
</dbReference>